<evidence type="ECO:0000256" key="1">
    <source>
        <dbReference type="ARBA" id="ARBA00004370"/>
    </source>
</evidence>
<dbReference type="Gene3D" id="1.20.1070.10">
    <property type="entry name" value="Rhodopsin 7-helix transmembrane proteins"/>
    <property type="match status" value="1"/>
</dbReference>
<evidence type="ECO:0000313" key="8">
    <source>
        <dbReference type="Proteomes" id="UP000318571"/>
    </source>
</evidence>
<comment type="caution">
    <text evidence="7">The sequence shown here is derived from an EMBL/GenBank/DDBJ whole genome shotgun (WGS) entry which is preliminary data.</text>
</comment>
<name>A0A553P316_TIGCA</name>
<feature type="transmembrane region" description="Helical" evidence="5">
    <location>
        <begin position="58"/>
        <end position="78"/>
    </location>
</feature>
<feature type="transmembrane region" description="Helical" evidence="5">
    <location>
        <begin position="23"/>
        <end position="46"/>
    </location>
</feature>
<accession>A0A553P316</accession>
<dbReference type="PROSITE" id="PS50262">
    <property type="entry name" value="G_PROTEIN_RECEP_F1_2"/>
    <property type="match status" value="1"/>
</dbReference>
<dbReference type="GO" id="GO:0016020">
    <property type="term" value="C:membrane"/>
    <property type="evidence" value="ECO:0007669"/>
    <property type="project" value="UniProtKB-SubCell"/>
</dbReference>
<evidence type="ECO:0000256" key="2">
    <source>
        <dbReference type="ARBA" id="ARBA00022692"/>
    </source>
</evidence>
<feature type="transmembrane region" description="Helical" evidence="5">
    <location>
        <begin position="233"/>
        <end position="255"/>
    </location>
</feature>
<feature type="transmembrane region" description="Helical" evidence="5">
    <location>
        <begin position="187"/>
        <end position="212"/>
    </location>
</feature>
<proteinExistence type="predicted"/>
<dbReference type="SUPFAM" id="SSF81321">
    <property type="entry name" value="Family A G protein-coupled receptor-like"/>
    <property type="match status" value="1"/>
</dbReference>
<evidence type="ECO:0000256" key="4">
    <source>
        <dbReference type="ARBA" id="ARBA00023136"/>
    </source>
</evidence>
<comment type="subcellular location">
    <subcellularLocation>
        <location evidence="1">Membrane</location>
    </subcellularLocation>
</comment>
<evidence type="ECO:0000256" key="5">
    <source>
        <dbReference type="SAM" id="Phobius"/>
    </source>
</evidence>
<dbReference type="EMBL" id="VCGU01000008">
    <property type="protein sequence ID" value="TRY72071.1"/>
    <property type="molecule type" value="Genomic_DNA"/>
</dbReference>
<evidence type="ECO:0000259" key="6">
    <source>
        <dbReference type="PROSITE" id="PS50262"/>
    </source>
</evidence>
<gene>
    <name evidence="7" type="ORF">TCAL_05411</name>
</gene>
<dbReference type="OrthoDB" id="10453259at2759"/>
<sequence length="325" mass="36822">MDEVEYTGEYVQAHEDLVLDHTWWWAVQISLSVVALFANFIFLVTVIYNRKRHDLQTFVTAIIITIAVLDIVDVIRVLPVLAEFLFFEEIFRHIFCSFGVFHELAVAVFLVILSVAVCVQAGKEIKFYQSKSSWIHKLMIPLVVLLAAGAAAPFFLLPYESLSHTCTDPFRVLNVTNMESEEFSLDLYSTLVMVFTYVLPLLVIPIAVPIASLRTCIGRQCCVSRFKQPIGELIMVTSMSIIYLATVVCIILPRIDDMLKLEAVNLGRAPLLWELGNDAIRPLIYFMTNPAVWDGLQIMCCKKKNRLVNEDDEEIEVPLSPVTTV</sequence>
<organism evidence="7 8">
    <name type="scientific">Tigriopus californicus</name>
    <name type="common">Marine copepod</name>
    <dbReference type="NCBI Taxonomy" id="6832"/>
    <lineage>
        <taxon>Eukaryota</taxon>
        <taxon>Metazoa</taxon>
        <taxon>Ecdysozoa</taxon>
        <taxon>Arthropoda</taxon>
        <taxon>Crustacea</taxon>
        <taxon>Multicrustacea</taxon>
        <taxon>Hexanauplia</taxon>
        <taxon>Copepoda</taxon>
        <taxon>Harpacticoida</taxon>
        <taxon>Harpacticidae</taxon>
        <taxon>Tigriopus</taxon>
    </lineage>
</organism>
<keyword evidence="3 5" id="KW-1133">Transmembrane helix</keyword>
<feature type="transmembrane region" description="Helical" evidence="5">
    <location>
        <begin position="138"/>
        <end position="159"/>
    </location>
</feature>
<feature type="domain" description="G-protein coupled receptors family 1 profile" evidence="6">
    <location>
        <begin position="38"/>
        <end position="285"/>
    </location>
</feature>
<evidence type="ECO:0000313" key="7">
    <source>
        <dbReference type="EMBL" id="TRY72071.1"/>
    </source>
</evidence>
<dbReference type="InterPro" id="IPR017452">
    <property type="entry name" value="GPCR_Rhodpsn_7TM"/>
</dbReference>
<keyword evidence="2 5" id="KW-0812">Transmembrane</keyword>
<reference evidence="7 8" key="1">
    <citation type="journal article" date="2018" name="Nat. Ecol. Evol.">
        <title>Genomic signatures of mitonuclear coevolution across populations of Tigriopus californicus.</title>
        <authorList>
            <person name="Barreto F.S."/>
            <person name="Watson E.T."/>
            <person name="Lima T.G."/>
            <person name="Willett C.S."/>
            <person name="Edmands S."/>
            <person name="Li W."/>
            <person name="Burton R.S."/>
        </authorList>
    </citation>
    <scope>NUCLEOTIDE SEQUENCE [LARGE SCALE GENOMIC DNA]</scope>
    <source>
        <strain evidence="7 8">San Diego</strain>
    </source>
</reference>
<protein>
    <recommendedName>
        <fullName evidence="6">G-protein coupled receptors family 1 profile domain-containing protein</fullName>
    </recommendedName>
</protein>
<feature type="transmembrane region" description="Helical" evidence="5">
    <location>
        <begin position="90"/>
        <end position="117"/>
    </location>
</feature>
<keyword evidence="8" id="KW-1185">Reference proteome</keyword>
<dbReference type="AlphaFoldDB" id="A0A553P316"/>
<keyword evidence="4 5" id="KW-0472">Membrane</keyword>
<evidence type="ECO:0000256" key="3">
    <source>
        <dbReference type="ARBA" id="ARBA00022989"/>
    </source>
</evidence>
<dbReference type="Proteomes" id="UP000318571">
    <property type="component" value="Chromosome 7"/>
</dbReference>